<evidence type="ECO:0000313" key="7">
    <source>
        <dbReference type="Proteomes" id="UP000184517"/>
    </source>
</evidence>
<keyword evidence="4" id="KW-0472">Membrane</keyword>
<gene>
    <name evidence="6" type="ORF">SAMN02745753_01765</name>
</gene>
<feature type="transmembrane region" description="Helical" evidence="4">
    <location>
        <begin position="99"/>
        <end position="117"/>
    </location>
</feature>
<dbReference type="EMBL" id="FQVF01000007">
    <property type="protein sequence ID" value="SHF35314.1"/>
    <property type="molecule type" value="Genomic_DNA"/>
</dbReference>
<dbReference type="RefSeq" id="WP_072839345.1">
    <property type="nucleotide sequence ID" value="NZ_FQVF01000007.1"/>
</dbReference>
<dbReference type="InterPro" id="IPR036938">
    <property type="entry name" value="PAP2/HPO_sf"/>
</dbReference>
<reference evidence="7" key="1">
    <citation type="submission" date="2016-11" db="EMBL/GenBank/DDBJ databases">
        <authorList>
            <person name="Varghese N."/>
            <person name="Submissions S."/>
        </authorList>
    </citation>
    <scope>NUCLEOTIDE SEQUENCE [LARGE SCALE GENOMIC DNA]</scope>
    <source>
        <strain evidence="7">DSM 16579</strain>
    </source>
</reference>
<dbReference type="AlphaFoldDB" id="A0A1M5AYG1"/>
<protein>
    <recommendedName>
        <fullName evidence="1">undecaprenyl-diphosphate phosphatase</fullName>
        <ecNumber evidence="1">3.6.1.27</ecNumber>
    </recommendedName>
    <alternativeName>
        <fullName evidence="2">Undecaprenyl pyrophosphate phosphatase</fullName>
    </alternativeName>
</protein>
<evidence type="ECO:0000256" key="4">
    <source>
        <dbReference type="SAM" id="Phobius"/>
    </source>
</evidence>
<organism evidence="6 7">
    <name type="scientific">Marinomonas polaris DSM 16579</name>
    <dbReference type="NCBI Taxonomy" id="1122206"/>
    <lineage>
        <taxon>Bacteria</taxon>
        <taxon>Pseudomonadati</taxon>
        <taxon>Pseudomonadota</taxon>
        <taxon>Gammaproteobacteria</taxon>
        <taxon>Oceanospirillales</taxon>
        <taxon>Oceanospirillaceae</taxon>
        <taxon>Marinomonas</taxon>
    </lineage>
</organism>
<evidence type="ECO:0000256" key="3">
    <source>
        <dbReference type="ARBA" id="ARBA00047594"/>
    </source>
</evidence>
<evidence type="ECO:0000256" key="2">
    <source>
        <dbReference type="ARBA" id="ARBA00032707"/>
    </source>
</evidence>
<feature type="domain" description="Phosphatidic acid phosphatase type 2/haloperoxidase" evidence="5">
    <location>
        <begin position="103"/>
        <end position="212"/>
    </location>
</feature>
<name>A0A1M5AYG1_9GAMM</name>
<feature type="transmembrane region" description="Helical" evidence="4">
    <location>
        <begin position="173"/>
        <end position="191"/>
    </location>
</feature>
<comment type="catalytic activity">
    <reaction evidence="3">
        <text>di-trans,octa-cis-undecaprenyl diphosphate + H2O = di-trans,octa-cis-undecaprenyl phosphate + phosphate + H(+)</text>
        <dbReference type="Rhea" id="RHEA:28094"/>
        <dbReference type="ChEBI" id="CHEBI:15377"/>
        <dbReference type="ChEBI" id="CHEBI:15378"/>
        <dbReference type="ChEBI" id="CHEBI:43474"/>
        <dbReference type="ChEBI" id="CHEBI:58405"/>
        <dbReference type="ChEBI" id="CHEBI:60392"/>
        <dbReference type="EC" id="3.6.1.27"/>
    </reaction>
</comment>
<evidence type="ECO:0000256" key="1">
    <source>
        <dbReference type="ARBA" id="ARBA00012374"/>
    </source>
</evidence>
<dbReference type="Pfam" id="PF01569">
    <property type="entry name" value="PAP2"/>
    <property type="match status" value="1"/>
</dbReference>
<dbReference type="STRING" id="1122206.SAMN02745753_01765"/>
<feature type="transmembrane region" description="Helical" evidence="4">
    <location>
        <begin position="147"/>
        <end position="166"/>
    </location>
</feature>
<dbReference type="SUPFAM" id="SSF48317">
    <property type="entry name" value="Acid phosphatase/Vanadium-dependent haloperoxidase"/>
    <property type="match status" value="1"/>
</dbReference>
<keyword evidence="4" id="KW-0812">Transmembrane</keyword>
<sequence>MRCHLTKMSTNYKSLLDQARSSKAVVPQSSIQILLLVAVVLASTAMIGNVLGGYHFGFMEINSFSTYIPSFLLENMTVFGDGVFLLALVLLFSCRNIRFHWTVLFTTLLGAIVVNLLKDYFAMPRPPAVLDPETFNLLGRAYKARSFPSGHSLTAFLLASVCFCYVQNAYAKATFILLAVLVALSRVLIGVHWPMDVLVGGALGVVLGVGGVMITAKWKFGLCAYVHLFTLSLLVIACIMVFVDGNDYKLALPLLYVVSAAAIARTVKSYILVR</sequence>
<proteinExistence type="predicted"/>
<dbReference type="SMART" id="SM00014">
    <property type="entry name" value="acidPPc"/>
    <property type="match status" value="1"/>
</dbReference>
<dbReference type="Gene3D" id="1.20.144.10">
    <property type="entry name" value="Phosphatidic acid phosphatase type 2/haloperoxidase"/>
    <property type="match status" value="1"/>
</dbReference>
<dbReference type="Proteomes" id="UP000184517">
    <property type="component" value="Unassembled WGS sequence"/>
</dbReference>
<evidence type="ECO:0000259" key="5">
    <source>
        <dbReference type="SMART" id="SM00014"/>
    </source>
</evidence>
<accession>A0A1M5AYG1</accession>
<dbReference type="PANTHER" id="PTHR14969">
    <property type="entry name" value="SPHINGOSINE-1-PHOSPHATE PHOSPHOHYDROLASE"/>
    <property type="match status" value="1"/>
</dbReference>
<feature type="transmembrane region" description="Helical" evidence="4">
    <location>
        <begin position="33"/>
        <end position="56"/>
    </location>
</feature>
<evidence type="ECO:0000313" key="6">
    <source>
        <dbReference type="EMBL" id="SHF35314.1"/>
    </source>
</evidence>
<dbReference type="OrthoDB" id="9780918at2"/>
<dbReference type="CDD" id="cd01610">
    <property type="entry name" value="PAP2_like"/>
    <property type="match status" value="1"/>
</dbReference>
<dbReference type="GO" id="GO:0050380">
    <property type="term" value="F:undecaprenyl-diphosphatase activity"/>
    <property type="evidence" value="ECO:0007669"/>
    <property type="project" value="UniProtKB-EC"/>
</dbReference>
<keyword evidence="7" id="KW-1185">Reference proteome</keyword>
<feature type="transmembrane region" description="Helical" evidence="4">
    <location>
        <begin position="76"/>
        <end position="92"/>
    </location>
</feature>
<dbReference type="PANTHER" id="PTHR14969:SF13">
    <property type="entry name" value="AT30094P"/>
    <property type="match status" value="1"/>
</dbReference>
<feature type="transmembrane region" description="Helical" evidence="4">
    <location>
        <begin position="197"/>
        <end position="215"/>
    </location>
</feature>
<dbReference type="InterPro" id="IPR000326">
    <property type="entry name" value="PAP2/HPO"/>
</dbReference>
<dbReference type="EC" id="3.6.1.27" evidence="1"/>
<feature type="transmembrane region" description="Helical" evidence="4">
    <location>
        <begin position="222"/>
        <end position="242"/>
    </location>
</feature>
<feature type="transmembrane region" description="Helical" evidence="4">
    <location>
        <begin position="254"/>
        <end position="273"/>
    </location>
</feature>
<keyword evidence="4" id="KW-1133">Transmembrane helix</keyword>